<dbReference type="PANTHER" id="PTHR46638:SF1">
    <property type="entry name" value="CORRINOID ADENOSYLTRANSFERASE"/>
    <property type="match status" value="1"/>
</dbReference>
<dbReference type="GO" id="GO:0005524">
    <property type="term" value="F:ATP binding"/>
    <property type="evidence" value="ECO:0007669"/>
    <property type="project" value="InterPro"/>
</dbReference>
<dbReference type="SUPFAM" id="SSF52540">
    <property type="entry name" value="P-loop containing nucleoside triphosphate hydrolases"/>
    <property type="match status" value="1"/>
</dbReference>
<dbReference type="GO" id="GO:0008817">
    <property type="term" value="F:corrinoid adenosyltransferase activity"/>
    <property type="evidence" value="ECO:0007669"/>
    <property type="project" value="InterPro"/>
</dbReference>
<proteinExistence type="predicted"/>
<dbReference type="NCBIfam" id="NF004637">
    <property type="entry name" value="PRK05986.1"/>
    <property type="match status" value="1"/>
</dbReference>
<dbReference type="AlphaFoldDB" id="A0A2M7K1X0"/>
<accession>A0A2M7K1X0</accession>
<reference evidence="2" key="1">
    <citation type="submission" date="2017-09" db="EMBL/GenBank/DDBJ databases">
        <title>Depth-based differentiation of microbial function through sediment-hosted aquifers and enrichment of novel symbionts in the deep terrestrial subsurface.</title>
        <authorList>
            <person name="Probst A.J."/>
            <person name="Ladd B."/>
            <person name="Jarett J.K."/>
            <person name="Geller-Mcgrath D.E."/>
            <person name="Sieber C.M.K."/>
            <person name="Emerson J.B."/>
            <person name="Anantharaman K."/>
            <person name="Thomas B.C."/>
            <person name="Malmstrom R."/>
            <person name="Stieglmeier M."/>
            <person name="Klingl A."/>
            <person name="Woyke T."/>
            <person name="Ryan C.M."/>
            <person name="Banfield J.F."/>
        </authorList>
    </citation>
    <scope>NUCLEOTIDE SEQUENCE [LARGE SCALE GENOMIC DNA]</scope>
</reference>
<dbReference type="Gene3D" id="3.40.50.300">
    <property type="entry name" value="P-loop containing nucleotide triphosphate hydrolases"/>
    <property type="match status" value="1"/>
</dbReference>
<dbReference type="EMBL" id="PFIK01000010">
    <property type="protein sequence ID" value="PIX30258.1"/>
    <property type="molecule type" value="Genomic_DNA"/>
</dbReference>
<dbReference type="GO" id="GO:0009236">
    <property type="term" value="P:cobalamin biosynthetic process"/>
    <property type="evidence" value="ECO:0007669"/>
    <property type="project" value="InterPro"/>
</dbReference>
<protein>
    <submittedName>
        <fullName evidence="1">Cob(I)yrinic acid a,c-diamide adenosyltransferase</fullName>
    </submittedName>
</protein>
<gene>
    <name evidence="1" type="primary">cobO</name>
    <name evidence="1" type="ORF">COZ63_00665</name>
</gene>
<organism evidence="1 2">
    <name type="scientific">Candidatus Berkelbacteria bacterium CG_4_8_14_3_um_filter_42_13</name>
    <dbReference type="NCBI Taxonomy" id="1974505"/>
    <lineage>
        <taxon>Bacteria</taxon>
        <taxon>Candidatus Berkelbacteria</taxon>
    </lineage>
</organism>
<dbReference type="NCBIfam" id="TIGR00708">
    <property type="entry name" value="cobA"/>
    <property type="match status" value="1"/>
</dbReference>
<sequence length="177" mass="19853">MIRNSNQGLIIVYTGEGKGKTTAALGLAFRAAGWGERIAIIQFIKGYKKTGEWQIVERIEEIDIYQTGDVEIRAIGKLGEKDKKSVRDALKLAKKIIKEQKHKIIILDEINNALNYDLVEAGEIIKLLREKPVEQTIVLTGRGAPKEVMEIADLVTEMKNLRHPFDNGIPAKKGIDY</sequence>
<dbReference type="PIRSF" id="PIRSF015617">
    <property type="entry name" value="Adensltrnsf_CobA"/>
    <property type="match status" value="1"/>
</dbReference>
<comment type="caution">
    <text evidence="1">The sequence shown here is derived from an EMBL/GenBank/DDBJ whole genome shotgun (WGS) entry which is preliminary data.</text>
</comment>
<keyword evidence="1" id="KW-0808">Transferase</keyword>
<dbReference type="PANTHER" id="PTHR46638">
    <property type="entry name" value="CORRINOID ADENOSYLTRANSFERASE"/>
    <property type="match status" value="1"/>
</dbReference>
<dbReference type="CDD" id="cd00561">
    <property type="entry name" value="CobA_ACA"/>
    <property type="match status" value="1"/>
</dbReference>
<evidence type="ECO:0000313" key="1">
    <source>
        <dbReference type="EMBL" id="PIX30258.1"/>
    </source>
</evidence>
<dbReference type="Proteomes" id="UP000229924">
    <property type="component" value="Unassembled WGS sequence"/>
</dbReference>
<dbReference type="InterPro" id="IPR027417">
    <property type="entry name" value="P-loop_NTPase"/>
</dbReference>
<evidence type="ECO:0000313" key="2">
    <source>
        <dbReference type="Proteomes" id="UP000229924"/>
    </source>
</evidence>
<name>A0A2M7K1X0_9BACT</name>
<dbReference type="Pfam" id="PF02572">
    <property type="entry name" value="CobA_CobO_BtuR"/>
    <property type="match status" value="1"/>
</dbReference>
<dbReference type="InterPro" id="IPR003724">
    <property type="entry name" value="CblAdoTrfase_CobA"/>
</dbReference>